<gene>
    <name evidence="2" type="ORF">SanaruYs_25480</name>
</gene>
<protein>
    <recommendedName>
        <fullName evidence="4">Outer membrane protein beta-barrel domain-containing protein</fullName>
    </recommendedName>
</protein>
<accession>A0A401UBR4</accession>
<dbReference type="EMBL" id="BHXQ01000004">
    <property type="protein sequence ID" value="GCC52312.1"/>
    <property type="molecule type" value="Genomic_DNA"/>
</dbReference>
<evidence type="ECO:0000313" key="2">
    <source>
        <dbReference type="EMBL" id="GCC52312.1"/>
    </source>
</evidence>
<evidence type="ECO:0000256" key="1">
    <source>
        <dbReference type="SAM" id="SignalP"/>
    </source>
</evidence>
<keyword evidence="3" id="KW-1185">Reference proteome</keyword>
<evidence type="ECO:0008006" key="4">
    <source>
        <dbReference type="Google" id="ProtNLM"/>
    </source>
</evidence>
<dbReference type="AlphaFoldDB" id="A0A401UBR4"/>
<sequence length="180" mass="20422">MRLSLTLIVTFLSINLVFAQREIGEDTGWSLKDRMYVGGGLGMDAGRDFNGYRYFYAQVSPILGYMLTPKLSTGVGINYTYLNYSDLDISTSQYGGNPFLRYNVTNELFALTEYNFISVDPDIFNDNNERVIFERFLVGAGYTQRIGTRGALNFVALYDLKFTNSGPFGSPWVLRVFFSF</sequence>
<dbReference type="Proteomes" id="UP000288227">
    <property type="component" value="Unassembled WGS sequence"/>
</dbReference>
<comment type="caution">
    <text evidence="2">The sequence shown here is derived from an EMBL/GenBank/DDBJ whole genome shotgun (WGS) entry which is preliminary data.</text>
</comment>
<feature type="chain" id="PRO_5019569694" description="Outer membrane protein beta-barrel domain-containing protein" evidence="1">
    <location>
        <begin position="20"/>
        <end position="180"/>
    </location>
</feature>
<keyword evidence="1" id="KW-0732">Signal</keyword>
<organism evidence="2 3">
    <name type="scientific">Chryseotalea sanaruensis</name>
    <dbReference type="NCBI Taxonomy" id="2482724"/>
    <lineage>
        <taxon>Bacteria</taxon>
        <taxon>Pseudomonadati</taxon>
        <taxon>Bacteroidota</taxon>
        <taxon>Cytophagia</taxon>
        <taxon>Cytophagales</taxon>
        <taxon>Chryseotaleaceae</taxon>
        <taxon>Chryseotalea</taxon>
    </lineage>
</organism>
<proteinExistence type="predicted"/>
<name>A0A401UBR4_9BACT</name>
<dbReference type="OrthoDB" id="1098580at2"/>
<reference evidence="2 3" key="1">
    <citation type="submission" date="2018-11" db="EMBL/GenBank/DDBJ databases">
        <title>Chryseotalea sanarue gen. nov., sp., nov., a member of the family Cytophagaceae, isolated from a brackish lake in Hamamatsu Japan.</title>
        <authorList>
            <person name="Maejima Y."/>
            <person name="Iino T."/>
            <person name="Muraguchi Y."/>
            <person name="Fukuda K."/>
            <person name="Ohkuma M."/>
            <person name="Moriuchi R."/>
            <person name="Dohra H."/>
            <person name="Kimbara K."/>
            <person name="Shintani M."/>
        </authorList>
    </citation>
    <scope>NUCLEOTIDE SEQUENCE [LARGE SCALE GENOMIC DNA]</scope>
    <source>
        <strain evidence="2 3">Ys</strain>
    </source>
</reference>
<evidence type="ECO:0000313" key="3">
    <source>
        <dbReference type="Proteomes" id="UP000288227"/>
    </source>
</evidence>
<feature type="signal peptide" evidence="1">
    <location>
        <begin position="1"/>
        <end position="19"/>
    </location>
</feature>
<dbReference type="RefSeq" id="WP_127122950.1">
    <property type="nucleotide sequence ID" value="NZ_BHXQ01000004.1"/>
</dbReference>